<feature type="region of interest" description="Disordered" evidence="12">
    <location>
        <begin position="58"/>
        <end position="221"/>
    </location>
</feature>
<evidence type="ECO:0000256" key="5">
    <source>
        <dbReference type="ARBA" id="ARBA00022771"/>
    </source>
</evidence>
<gene>
    <name evidence="14" type="ORF">Taro_005947</name>
</gene>
<dbReference type="GO" id="GO:0008270">
    <property type="term" value="F:zinc ion binding"/>
    <property type="evidence" value="ECO:0007669"/>
    <property type="project" value="UniProtKB-KW"/>
</dbReference>
<feature type="compositionally biased region" description="Polar residues" evidence="12">
    <location>
        <begin position="324"/>
        <end position="350"/>
    </location>
</feature>
<evidence type="ECO:0000256" key="8">
    <source>
        <dbReference type="ARBA" id="ARBA00023125"/>
    </source>
</evidence>
<dbReference type="FunFam" id="1.10.10.60:FF:000257">
    <property type="entry name" value="Zinc-finger homeodomain protein 2"/>
    <property type="match status" value="1"/>
</dbReference>
<evidence type="ECO:0000313" key="14">
    <source>
        <dbReference type="EMBL" id="MQL73583.1"/>
    </source>
</evidence>
<dbReference type="InterPro" id="IPR009057">
    <property type="entry name" value="Homeodomain-like_sf"/>
</dbReference>
<evidence type="ECO:0000259" key="13">
    <source>
        <dbReference type="PROSITE" id="PS51523"/>
    </source>
</evidence>
<keyword evidence="6" id="KW-0862">Zinc</keyword>
<keyword evidence="4" id="KW-0479">Metal-binding</keyword>
<dbReference type="GO" id="GO:0000976">
    <property type="term" value="F:transcription cis-regulatory region binding"/>
    <property type="evidence" value="ECO:0007669"/>
    <property type="project" value="TreeGrafter"/>
</dbReference>
<feature type="compositionally biased region" description="Low complexity" evidence="12">
    <location>
        <begin position="497"/>
        <end position="509"/>
    </location>
</feature>
<feature type="region of interest" description="Disordered" evidence="12">
    <location>
        <begin position="317"/>
        <end position="437"/>
    </location>
</feature>
<protein>
    <recommendedName>
        <fullName evidence="13">ZF-HD dimerization-type domain-containing protein</fullName>
    </recommendedName>
</protein>
<dbReference type="EMBL" id="NMUH01000173">
    <property type="protein sequence ID" value="MQL73583.1"/>
    <property type="molecule type" value="Genomic_DNA"/>
</dbReference>
<name>A0A843TVZ5_COLES</name>
<comment type="caution">
    <text evidence="14">The sequence shown here is derived from an EMBL/GenBank/DDBJ whole genome shotgun (WGS) entry which is preliminary data.</text>
</comment>
<feature type="compositionally biased region" description="Low complexity" evidence="12">
    <location>
        <begin position="518"/>
        <end position="532"/>
    </location>
</feature>
<feature type="compositionally biased region" description="Low complexity" evidence="12">
    <location>
        <begin position="71"/>
        <end position="94"/>
    </location>
</feature>
<evidence type="ECO:0000256" key="12">
    <source>
        <dbReference type="SAM" id="MobiDB-lite"/>
    </source>
</evidence>
<dbReference type="Pfam" id="PF04770">
    <property type="entry name" value="ZF-HD_dimer"/>
    <property type="match status" value="1"/>
</dbReference>
<dbReference type="SUPFAM" id="SSF46689">
    <property type="entry name" value="Homeodomain-like"/>
    <property type="match status" value="1"/>
</dbReference>
<dbReference type="Proteomes" id="UP000652761">
    <property type="component" value="Unassembled WGS sequence"/>
</dbReference>
<feature type="domain" description="ZF-HD dimerization-type" evidence="13">
    <location>
        <begin position="224"/>
        <end position="273"/>
    </location>
</feature>
<organism evidence="14 15">
    <name type="scientific">Colocasia esculenta</name>
    <name type="common">Wild taro</name>
    <name type="synonym">Arum esculentum</name>
    <dbReference type="NCBI Taxonomy" id="4460"/>
    <lineage>
        <taxon>Eukaryota</taxon>
        <taxon>Viridiplantae</taxon>
        <taxon>Streptophyta</taxon>
        <taxon>Embryophyta</taxon>
        <taxon>Tracheophyta</taxon>
        <taxon>Spermatophyta</taxon>
        <taxon>Magnoliopsida</taxon>
        <taxon>Liliopsida</taxon>
        <taxon>Araceae</taxon>
        <taxon>Aroideae</taxon>
        <taxon>Colocasieae</taxon>
        <taxon>Colocasia</taxon>
    </lineage>
</organism>
<keyword evidence="9" id="KW-0371">Homeobox</keyword>
<feature type="compositionally biased region" description="Polar residues" evidence="12">
    <location>
        <begin position="208"/>
        <end position="220"/>
    </location>
</feature>
<keyword evidence="11" id="KW-0539">Nucleus</keyword>
<dbReference type="InterPro" id="IPR006455">
    <property type="entry name" value="Homeodomain_ZF_HD"/>
</dbReference>
<dbReference type="GO" id="GO:0005634">
    <property type="term" value="C:nucleus"/>
    <property type="evidence" value="ECO:0007669"/>
    <property type="project" value="UniProtKB-SubCell"/>
</dbReference>
<feature type="compositionally biased region" description="Low complexity" evidence="12">
    <location>
        <begin position="179"/>
        <end position="202"/>
    </location>
</feature>
<dbReference type="PANTHER" id="PTHR31948:SF140">
    <property type="entry name" value="ZINC-FINGER HOMEODOMAIN PROTEIN 2"/>
    <property type="match status" value="1"/>
</dbReference>
<evidence type="ECO:0000256" key="6">
    <source>
        <dbReference type="ARBA" id="ARBA00022833"/>
    </source>
</evidence>
<keyword evidence="10" id="KW-0804">Transcription</keyword>
<dbReference type="PANTHER" id="PTHR31948">
    <property type="entry name" value="ZINC-FINGER HOMEODOMAIN PROTEIN 2"/>
    <property type="match status" value="1"/>
</dbReference>
<evidence type="ECO:0000256" key="1">
    <source>
        <dbReference type="ARBA" id="ARBA00004049"/>
    </source>
</evidence>
<dbReference type="OrthoDB" id="10539137at2759"/>
<dbReference type="Gene3D" id="1.10.10.60">
    <property type="entry name" value="Homeodomain-like"/>
    <property type="match status" value="1"/>
</dbReference>
<dbReference type="NCBIfam" id="TIGR01565">
    <property type="entry name" value="homeo_ZF_HD"/>
    <property type="match status" value="1"/>
</dbReference>
<comment type="subcellular location">
    <subcellularLocation>
        <location evidence="2">Nucleus</location>
    </subcellularLocation>
</comment>
<keyword evidence="8" id="KW-0238">DNA-binding</keyword>
<evidence type="ECO:0000256" key="9">
    <source>
        <dbReference type="ARBA" id="ARBA00023155"/>
    </source>
</evidence>
<dbReference type="NCBIfam" id="TIGR01566">
    <property type="entry name" value="ZF_HD_prot_N"/>
    <property type="match status" value="1"/>
</dbReference>
<sequence>MELRGHDDDSDGDDFLPQHRRLGLGRLYQEGELGSIAPSSAAPTTLSSLNYNHSGILASGSAFRRPPIFPSPLSSSTLSPSAAATPPSSFRQSPQPQPQPQPPHQKQHGGVGRGSPADTGENSHHKPPPVQLPSSLDPKLSLVEERSPHQQQQQQQQQQGETRKDQPDAASPRPLPTTASGPPAEASARSSSSNSRTEAAAALPATKSRLSSAAPSNSGKSVRYRECLKNHAARVGGHVLDGCGEFMPGGEEGTPEAIKCAACTCHRSFHRKEVEGGEEAEGLFLPVPFASSPQAAQQSNPRRYYLPGASGNGAYPAGGAARCSSGTRNVHNPSPLSLQTPSTHGLQQHTPVGMLPPNSGGNDDEENTNYSGGTTTTESSSEEMQAHMPSAGGSSFHHGMLPTQALQTPTVPGGGGGPQQQQQQYPQGVGASASNKKRFRTKFTAEQKEMMSELAERVGWRMQKQDEAAVGQFCRESGVSRQVFKVWMHNNKHALLKSKQQQQPPLDLPTQGEEQQQQKKQQQQQQQSSSSS</sequence>
<evidence type="ECO:0000256" key="4">
    <source>
        <dbReference type="ARBA" id="ARBA00022723"/>
    </source>
</evidence>
<evidence type="ECO:0000256" key="7">
    <source>
        <dbReference type="ARBA" id="ARBA00023015"/>
    </source>
</evidence>
<evidence type="ECO:0000256" key="2">
    <source>
        <dbReference type="ARBA" id="ARBA00004123"/>
    </source>
</evidence>
<dbReference type="GO" id="GO:0003700">
    <property type="term" value="F:DNA-binding transcription factor activity"/>
    <property type="evidence" value="ECO:0007669"/>
    <property type="project" value="TreeGrafter"/>
</dbReference>
<keyword evidence="7" id="KW-0805">Transcription regulation</keyword>
<feature type="compositionally biased region" description="Low complexity" evidence="12">
    <location>
        <begin position="419"/>
        <end position="430"/>
    </location>
</feature>
<feature type="compositionally biased region" description="Low complexity" evidence="12">
    <location>
        <begin position="368"/>
        <end position="383"/>
    </location>
</feature>
<dbReference type="PROSITE" id="PS51523">
    <property type="entry name" value="ZF_HD_DIMER"/>
    <property type="match status" value="1"/>
</dbReference>
<accession>A0A843TVZ5</accession>
<dbReference type="GO" id="GO:0050793">
    <property type="term" value="P:regulation of developmental process"/>
    <property type="evidence" value="ECO:0007669"/>
    <property type="project" value="TreeGrafter"/>
</dbReference>
<dbReference type="InterPro" id="IPR006456">
    <property type="entry name" value="ZF_HD_homeobox_Cys/His_dimer"/>
</dbReference>
<proteinExistence type="predicted"/>
<evidence type="ECO:0000313" key="15">
    <source>
        <dbReference type="Proteomes" id="UP000652761"/>
    </source>
</evidence>
<keyword evidence="15" id="KW-1185">Reference proteome</keyword>
<dbReference type="AlphaFoldDB" id="A0A843TVZ5"/>
<evidence type="ECO:0000256" key="10">
    <source>
        <dbReference type="ARBA" id="ARBA00023163"/>
    </source>
</evidence>
<evidence type="ECO:0000256" key="11">
    <source>
        <dbReference type="ARBA" id="ARBA00023242"/>
    </source>
</evidence>
<keyword evidence="5" id="KW-0863">Zinc-finger</keyword>
<reference evidence="14" key="1">
    <citation type="submission" date="2017-07" db="EMBL/GenBank/DDBJ databases">
        <title>Taro Niue Genome Assembly and Annotation.</title>
        <authorList>
            <person name="Atibalentja N."/>
            <person name="Keating K."/>
            <person name="Fields C.J."/>
        </authorList>
    </citation>
    <scope>NUCLEOTIDE SEQUENCE</scope>
    <source>
        <strain evidence="14">Niue_2</strain>
        <tissue evidence="14">Leaf</tissue>
    </source>
</reference>
<feature type="region of interest" description="Disordered" evidence="12">
    <location>
        <begin position="495"/>
        <end position="532"/>
    </location>
</feature>
<evidence type="ECO:0000256" key="3">
    <source>
        <dbReference type="ARBA" id="ARBA00011416"/>
    </source>
</evidence>
<feature type="compositionally biased region" description="Low complexity" evidence="12">
    <location>
        <begin position="150"/>
        <end position="159"/>
    </location>
</feature>
<comment type="subunit">
    <text evidence="3">Homo- and heterodimer with other ZFHD proteins.</text>
</comment>
<comment type="function">
    <text evidence="1">Putative transcription factor.</text>
</comment>